<dbReference type="EMBL" id="OOIL02006703">
    <property type="protein sequence ID" value="VFR00560.1"/>
    <property type="molecule type" value="Genomic_DNA"/>
</dbReference>
<keyword evidence="2" id="KW-1185">Reference proteome</keyword>
<dbReference type="Gene3D" id="1.10.10.410">
    <property type="match status" value="1"/>
</dbReference>
<dbReference type="AlphaFoldDB" id="A0A484NHW9"/>
<organism evidence="1 2">
    <name type="scientific">Cuscuta campestris</name>
    <dbReference type="NCBI Taxonomy" id="132261"/>
    <lineage>
        <taxon>Eukaryota</taxon>
        <taxon>Viridiplantae</taxon>
        <taxon>Streptophyta</taxon>
        <taxon>Embryophyta</taxon>
        <taxon>Tracheophyta</taxon>
        <taxon>Spermatophyta</taxon>
        <taxon>Magnoliopsida</taxon>
        <taxon>eudicotyledons</taxon>
        <taxon>Gunneridae</taxon>
        <taxon>Pentapetalae</taxon>
        <taxon>asterids</taxon>
        <taxon>lamiids</taxon>
        <taxon>Solanales</taxon>
        <taxon>Convolvulaceae</taxon>
        <taxon>Cuscuteae</taxon>
        <taxon>Cuscuta</taxon>
        <taxon>Cuscuta subgen. Grammica</taxon>
        <taxon>Cuscuta sect. Cleistogrammica</taxon>
    </lineage>
</organism>
<dbReference type="OrthoDB" id="1818565at2759"/>
<gene>
    <name evidence="1" type="ORF">CCAM_LOCUS42335</name>
</gene>
<accession>A0A484NHW9</accession>
<reference evidence="1 2" key="1">
    <citation type="submission" date="2018-04" db="EMBL/GenBank/DDBJ databases">
        <authorList>
            <person name="Vogel A."/>
        </authorList>
    </citation>
    <scope>NUCLEOTIDE SEQUENCE [LARGE SCALE GENOMIC DNA]</scope>
</reference>
<proteinExistence type="predicted"/>
<evidence type="ECO:0000313" key="1">
    <source>
        <dbReference type="EMBL" id="VFR00560.1"/>
    </source>
</evidence>
<evidence type="ECO:0000313" key="2">
    <source>
        <dbReference type="Proteomes" id="UP000595140"/>
    </source>
</evidence>
<name>A0A484NHW9_9ASTE</name>
<dbReference type="Proteomes" id="UP000595140">
    <property type="component" value="Unassembled WGS sequence"/>
</dbReference>
<sequence>MLINADQLSRAQIELLVDTVLTLYPQEVQMYQSLTKKELSIAYLEGMAASLCKNKADQKLLNIVLRDKLEETTHVQCQSKDNSTKKGQ</sequence>
<dbReference type="InterPro" id="IPR023168">
    <property type="entry name" value="GatB_Yqey_C_2"/>
</dbReference>
<protein>
    <submittedName>
        <fullName evidence="1">Uncharacterized protein</fullName>
    </submittedName>
</protein>